<comment type="caution">
    <text evidence="2">The sequence shown here is derived from an EMBL/GenBank/DDBJ whole genome shotgun (WGS) entry which is preliminary data.</text>
</comment>
<feature type="region of interest" description="Disordered" evidence="1">
    <location>
        <begin position="1"/>
        <end position="30"/>
    </location>
</feature>
<protein>
    <recommendedName>
        <fullName evidence="4">FG-GAP repeat family protein</fullName>
    </recommendedName>
</protein>
<evidence type="ECO:0000313" key="2">
    <source>
        <dbReference type="EMBL" id="KAK8886282.1"/>
    </source>
</evidence>
<reference evidence="2 3" key="1">
    <citation type="submission" date="2024-04" db="EMBL/GenBank/DDBJ databases">
        <title>Tritrichomonas musculus Genome.</title>
        <authorList>
            <person name="Alves-Ferreira E."/>
            <person name="Grigg M."/>
            <person name="Lorenzi H."/>
            <person name="Galac M."/>
        </authorList>
    </citation>
    <scope>NUCLEOTIDE SEQUENCE [LARGE SCALE GENOMIC DNA]</scope>
    <source>
        <strain evidence="2 3">EAF2021</strain>
    </source>
</reference>
<accession>A0ABR2K588</accession>
<name>A0ABR2K588_9EUKA</name>
<evidence type="ECO:0000313" key="3">
    <source>
        <dbReference type="Proteomes" id="UP001470230"/>
    </source>
</evidence>
<gene>
    <name evidence="2" type="ORF">M9Y10_041744</name>
</gene>
<dbReference type="EMBL" id="JAPFFF010000007">
    <property type="protein sequence ID" value="KAK8886282.1"/>
    <property type="molecule type" value="Genomic_DNA"/>
</dbReference>
<dbReference type="Proteomes" id="UP001470230">
    <property type="component" value="Unassembled WGS sequence"/>
</dbReference>
<evidence type="ECO:0000256" key="1">
    <source>
        <dbReference type="SAM" id="MobiDB-lite"/>
    </source>
</evidence>
<sequence length="260" mass="29827">MQLTEDQRLVRSVLDRNRNSNTTHKARSRPGMDELTNIVLNMYRDIKRVSNAIAPQSAAELVRKHNEKSPDHPWRLLKVDPNGPDTIDNCGDLNEDGVPDVVIQDSNGTPVFVNGYTTKRGNWPDDILYYSSLPTKEARKQYKQEHVRPLLNERGEQVLNSKGEPIMIYSKKDFVKDYKNVQYYDFDNAPAPDAVGDIASTNAEGLPQWYINTAKKYKFTEPKRLSAFKPLICKFYSSGAEFDISISTSNKQYCPRKRYK</sequence>
<feature type="compositionally biased region" description="Basic and acidic residues" evidence="1">
    <location>
        <begin position="1"/>
        <end position="18"/>
    </location>
</feature>
<evidence type="ECO:0008006" key="4">
    <source>
        <dbReference type="Google" id="ProtNLM"/>
    </source>
</evidence>
<keyword evidence="3" id="KW-1185">Reference proteome</keyword>
<organism evidence="2 3">
    <name type="scientific">Tritrichomonas musculus</name>
    <dbReference type="NCBI Taxonomy" id="1915356"/>
    <lineage>
        <taxon>Eukaryota</taxon>
        <taxon>Metamonada</taxon>
        <taxon>Parabasalia</taxon>
        <taxon>Tritrichomonadida</taxon>
        <taxon>Tritrichomonadidae</taxon>
        <taxon>Tritrichomonas</taxon>
    </lineage>
</organism>
<proteinExistence type="predicted"/>